<protein>
    <recommendedName>
        <fullName evidence="3">Zeta toxin domain-containing protein</fullName>
    </recommendedName>
</protein>
<dbReference type="RefSeq" id="WP_013111040.1">
    <property type="nucleotide sequence ID" value="NC_014148.1"/>
</dbReference>
<dbReference type="PANTHER" id="PTHR39206">
    <property type="entry name" value="SLL8004 PROTEIN"/>
    <property type="match status" value="1"/>
</dbReference>
<evidence type="ECO:0000313" key="5">
    <source>
        <dbReference type="Proteomes" id="UP000002220"/>
    </source>
</evidence>
<dbReference type="InterPro" id="IPR027417">
    <property type="entry name" value="P-loop_NTPase"/>
</dbReference>
<keyword evidence="2" id="KW-0067">ATP-binding</keyword>
<proteinExistence type="predicted"/>
<evidence type="ECO:0000256" key="1">
    <source>
        <dbReference type="ARBA" id="ARBA00022741"/>
    </source>
</evidence>
<dbReference type="GO" id="GO:0005524">
    <property type="term" value="F:ATP binding"/>
    <property type="evidence" value="ECO:0007669"/>
    <property type="project" value="UniProtKB-KW"/>
</dbReference>
<dbReference type="InterPro" id="IPR010488">
    <property type="entry name" value="Zeta_toxin_domain"/>
</dbReference>
<dbReference type="Gene3D" id="3.40.50.300">
    <property type="entry name" value="P-loop containing nucleotide triphosphate hydrolases"/>
    <property type="match status" value="1"/>
</dbReference>
<dbReference type="AlphaFoldDB" id="D5SRB6"/>
<dbReference type="STRING" id="521674.Plim_2786"/>
<dbReference type="GO" id="GO:0016301">
    <property type="term" value="F:kinase activity"/>
    <property type="evidence" value="ECO:0007669"/>
    <property type="project" value="InterPro"/>
</dbReference>
<name>D5SRB6_PLAL2</name>
<sequence length="187" mass="21084">MNWPFDFLDQRPIVIALAGPNGAGKSTFYDSFLADFGLRFVNADLLAKQLNLAAYDAANLASSLRTSLILQRESFVFETVLSDPVGEKVDTLATYQQLGYTVVLIFIRIGSPEESIRRVAMRVSQGGHDIPDDKLRSRFERTQANLERAILRLPHVIIFDNHDLARPYQLAELYEHGQSVLDKPKHP</sequence>
<dbReference type="HOGENOM" id="CLU_094497_1_0_0"/>
<keyword evidence="1" id="KW-0547">Nucleotide-binding</keyword>
<dbReference type="SUPFAM" id="SSF52540">
    <property type="entry name" value="P-loop containing nucleoside triphosphate hydrolases"/>
    <property type="match status" value="1"/>
</dbReference>
<organism evidence="4 5">
    <name type="scientific">Planctopirus limnophila (strain ATCC 43296 / DSM 3776 / IFAM 1008 / Mu 290)</name>
    <name type="common">Planctomyces limnophilus</name>
    <dbReference type="NCBI Taxonomy" id="521674"/>
    <lineage>
        <taxon>Bacteria</taxon>
        <taxon>Pseudomonadati</taxon>
        <taxon>Planctomycetota</taxon>
        <taxon>Planctomycetia</taxon>
        <taxon>Planctomycetales</taxon>
        <taxon>Planctomycetaceae</taxon>
        <taxon>Planctopirus</taxon>
    </lineage>
</organism>
<evidence type="ECO:0000256" key="2">
    <source>
        <dbReference type="ARBA" id="ARBA00022840"/>
    </source>
</evidence>
<evidence type="ECO:0000259" key="3">
    <source>
        <dbReference type="Pfam" id="PF06414"/>
    </source>
</evidence>
<dbReference type="OrthoDB" id="9791543at2"/>
<gene>
    <name evidence="4" type="ordered locus">Plim_2786</name>
</gene>
<dbReference type="eggNOG" id="COG4185">
    <property type="taxonomic scope" value="Bacteria"/>
</dbReference>
<dbReference type="EMBL" id="CP001744">
    <property type="protein sequence ID" value="ADG68609.1"/>
    <property type="molecule type" value="Genomic_DNA"/>
</dbReference>
<dbReference type="Pfam" id="PF06414">
    <property type="entry name" value="Zeta_toxin"/>
    <property type="match status" value="1"/>
</dbReference>
<dbReference type="KEGG" id="plm:Plim_2786"/>
<evidence type="ECO:0000313" key="4">
    <source>
        <dbReference type="EMBL" id="ADG68609.1"/>
    </source>
</evidence>
<keyword evidence="5" id="KW-1185">Reference proteome</keyword>
<dbReference type="PANTHER" id="PTHR39206:SF1">
    <property type="entry name" value="SLL8004 PROTEIN"/>
    <property type="match status" value="1"/>
</dbReference>
<reference evidence="4 5" key="1">
    <citation type="journal article" date="2010" name="Stand. Genomic Sci.">
        <title>Complete genome sequence of Planctomyces limnophilus type strain (Mu 290).</title>
        <authorList>
            <person name="Labutti K."/>
            <person name="Sikorski J."/>
            <person name="Schneider S."/>
            <person name="Nolan M."/>
            <person name="Lucas S."/>
            <person name="Glavina Del Rio T."/>
            <person name="Tice H."/>
            <person name="Cheng J.F."/>
            <person name="Goodwin L."/>
            <person name="Pitluck S."/>
            <person name="Liolios K."/>
            <person name="Ivanova N."/>
            <person name="Mavromatis K."/>
            <person name="Mikhailova N."/>
            <person name="Pati A."/>
            <person name="Chen A."/>
            <person name="Palaniappan K."/>
            <person name="Land M."/>
            <person name="Hauser L."/>
            <person name="Chang Y.J."/>
            <person name="Jeffries C.D."/>
            <person name="Tindall B.J."/>
            <person name="Rohde M."/>
            <person name="Goker M."/>
            <person name="Woyke T."/>
            <person name="Bristow J."/>
            <person name="Eisen J.A."/>
            <person name="Markowitz V."/>
            <person name="Hugenholtz P."/>
            <person name="Kyrpides N.C."/>
            <person name="Klenk H.P."/>
            <person name="Lapidus A."/>
        </authorList>
    </citation>
    <scope>NUCLEOTIDE SEQUENCE [LARGE SCALE GENOMIC DNA]</scope>
    <source>
        <strain evidence="5">ATCC 43296 / DSM 3776 / IFAM 1008 / 290</strain>
    </source>
</reference>
<dbReference type="Proteomes" id="UP000002220">
    <property type="component" value="Chromosome"/>
</dbReference>
<feature type="domain" description="Zeta toxin" evidence="3">
    <location>
        <begin position="53"/>
        <end position="168"/>
    </location>
</feature>
<accession>D5SRB6</accession>